<accession>A0A5C5U8Q0</accession>
<gene>
    <name evidence="4" type="ORF">FQY83_04555</name>
</gene>
<dbReference type="InterPro" id="IPR052932">
    <property type="entry name" value="OprB_Porin"/>
</dbReference>
<keyword evidence="5" id="KW-1185">Reference proteome</keyword>
<comment type="caution">
    <text evidence="4">The sequence shown here is derived from an EMBL/GenBank/DDBJ whole genome shotgun (WGS) entry which is preliminary data.</text>
</comment>
<dbReference type="PANTHER" id="PTHR37944">
    <property type="entry name" value="PORIN B"/>
    <property type="match status" value="1"/>
</dbReference>
<feature type="region of interest" description="Disordered" evidence="3">
    <location>
        <begin position="1"/>
        <end position="29"/>
    </location>
</feature>
<sequence>MPRSSQGPSPRAQPGGQQPMSSPGPAVQAPLHVRGPALLLLAGLGTAAPPVIATSAEDNAHALELAYTLDAWSLDGDGNRGTRYLTQVGLAAEFDLERLFDLPRTSARLHLIHNNGNSASELAGDAQGISNIETGGRALLPLEAWVEYRGDGDRWSLRAGLYDINSEFDALDGSALFLHSAHGIGTDIAQSGRNGPSIFPHTSPGLRLSFALTDQATLRTAVLDGVPNDPDRPDHSTLRIGGSDGAFGITELDLQRGQQRLLLGAWGYSRDQDDLAGDGATGTSAGAYLRGEALLSGDEARGLRGFFRVGGASARTNPFDRFYSVGLHWVGPFAGRQADEAGIAIAHAVAGRNQLDVLAQDGIAAARAETALELTYRFALTDRLALQPDLQYVFNPGLDRSRDDALAIGLRLVASLAH</sequence>
<evidence type="ECO:0000256" key="3">
    <source>
        <dbReference type="SAM" id="MobiDB-lite"/>
    </source>
</evidence>
<dbReference type="InterPro" id="IPR007049">
    <property type="entry name" value="Carb-sel_porin_OprB"/>
</dbReference>
<evidence type="ECO:0000313" key="4">
    <source>
        <dbReference type="EMBL" id="TWT22308.1"/>
    </source>
</evidence>
<dbReference type="EMBL" id="VOHK01000002">
    <property type="protein sequence ID" value="TWT22308.1"/>
    <property type="molecule type" value="Genomic_DNA"/>
</dbReference>
<feature type="compositionally biased region" description="Low complexity" evidence="3">
    <location>
        <begin position="13"/>
        <end position="25"/>
    </location>
</feature>
<dbReference type="GO" id="GO:0015288">
    <property type="term" value="F:porin activity"/>
    <property type="evidence" value="ECO:0007669"/>
    <property type="project" value="InterPro"/>
</dbReference>
<reference evidence="4 5" key="1">
    <citation type="journal article" date="2008" name="Int. J. Syst. Evol. Microbiol.">
        <title>Luteimonas marina sp. nov., isolated from seawater.</title>
        <authorList>
            <person name="Baik K.S."/>
            <person name="Park S.C."/>
            <person name="Kim M.S."/>
            <person name="Kim E.M."/>
            <person name="Park C."/>
            <person name="Chun J."/>
            <person name="Seong C.N."/>
        </authorList>
    </citation>
    <scope>NUCLEOTIDE SEQUENCE [LARGE SCALE GENOMIC DNA]</scope>
    <source>
        <strain evidence="4 5">FR1330</strain>
    </source>
</reference>
<evidence type="ECO:0000313" key="5">
    <source>
        <dbReference type="Proteomes" id="UP000319980"/>
    </source>
</evidence>
<evidence type="ECO:0000256" key="2">
    <source>
        <dbReference type="RuleBase" id="RU363072"/>
    </source>
</evidence>
<dbReference type="Gene3D" id="2.40.160.180">
    <property type="entry name" value="Carbohydrate-selective porin OprB"/>
    <property type="match status" value="1"/>
</dbReference>
<organism evidence="4 5">
    <name type="scientific">Luteimonas marina</name>
    <dbReference type="NCBI Taxonomy" id="488485"/>
    <lineage>
        <taxon>Bacteria</taxon>
        <taxon>Pseudomonadati</taxon>
        <taxon>Pseudomonadota</taxon>
        <taxon>Gammaproteobacteria</taxon>
        <taxon>Lysobacterales</taxon>
        <taxon>Lysobacteraceae</taxon>
        <taxon>Luteimonas</taxon>
    </lineage>
</organism>
<dbReference type="Pfam" id="PF04966">
    <property type="entry name" value="OprB"/>
    <property type="match status" value="1"/>
</dbReference>
<dbReference type="Proteomes" id="UP000319980">
    <property type="component" value="Unassembled WGS sequence"/>
</dbReference>
<dbReference type="AlphaFoldDB" id="A0A5C5U8Q0"/>
<evidence type="ECO:0000256" key="1">
    <source>
        <dbReference type="ARBA" id="ARBA00008769"/>
    </source>
</evidence>
<name>A0A5C5U8Q0_9GAMM</name>
<dbReference type="InterPro" id="IPR038673">
    <property type="entry name" value="OprB_sf"/>
</dbReference>
<dbReference type="GO" id="GO:0016020">
    <property type="term" value="C:membrane"/>
    <property type="evidence" value="ECO:0007669"/>
    <property type="project" value="InterPro"/>
</dbReference>
<comment type="similarity">
    <text evidence="1 2">Belongs to the OprB family.</text>
</comment>
<dbReference type="GO" id="GO:0008643">
    <property type="term" value="P:carbohydrate transport"/>
    <property type="evidence" value="ECO:0007669"/>
    <property type="project" value="InterPro"/>
</dbReference>
<dbReference type="PANTHER" id="PTHR37944:SF1">
    <property type="entry name" value="PORIN B"/>
    <property type="match status" value="1"/>
</dbReference>
<proteinExistence type="inferred from homology"/>
<protein>
    <submittedName>
        <fullName evidence="4">Carbohydrate porin</fullName>
    </submittedName>
</protein>